<feature type="region of interest" description="Disordered" evidence="1">
    <location>
        <begin position="42"/>
        <end position="70"/>
    </location>
</feature>
<protein>
    <submittedName>
        <fullName evidence="2">Uncharacterized protein</fullName>
    </submittedName>
</protein>
<sequence>MPTSTEEVVDHAHCDVAEPRSMSLKPSARKLEKMPMIEQVSLPEADSNVSPSFKNVQGSFGQRSFEPGLQRSMDSDMLEKTGDSFMSGTPFATPTPAQKKALPVVSFNGSYVQTPEDHASFENTQAETERMSDSSESGDDLDDGALLTATQSVDVTPFMSRAVSPASSRSNGGKTAHADTDQSKWDDFQLPKQRGGRRRKGQHHIPEVEIALRRQLELRTAYRGLMRALKPVAAEVADRTLIELETNPTSHEEATEHPGVIAGLDAALERRRAEIHTQRELTERLLHETLEAESSVTKRTFSSTIRDLQDAFLDKIERDIVVLDDEVRRESDSEGDATDLEDGVFPRPRRMGYGGKKGSHLDKRYHSRSLPAMEAEIASEQVGSRFKMRQMLRVYNYVSPPDPIAYTIFDKSIRDAGIARSKAVDRTKTLAAATAVVEKPKGIVTTKNLAVEGEAAVALQVLGDLALQLGPLPPRRNAAASQPHPFFHSQQMQPHQSTPTVRLQSQEEVVDDCSIEMSPRTRAIFQEHLVVQGPPTGVIQRRPTLPSTSPDLRREDKSQYSDFGWRRRTSHGAMTSEQRNNPHHGSVRGNSFRESQESSSTTTPASRCLEPGFQSPRHRRYSQPYSKPQAGNGFGDGRWRQQRREEKSNSRNSTASLPSYDQFHQRAWQLPGPRVMPPPLGLPHTHSAAPFEQGSPRGHQRNSHSDVQPVPAEWPQPSPLFALPQGHRPAKAPLIQQQAGQAFYDYYGPALATSTRYQGESPSPHARTTRDGSRRRTQSDVHHPVGWYERR</sequence>
<feature type="compositionally biased region" description="Basic and acidic residues" evidence="1">
    <location>
        <begin position="768"/>
        <end position="791"/>
    </location>
</feature>
<feature type="compositionally biased region" description="Polar residues" evidence="1">
    <location>
        <begin position="588"/>
        <end position="605"/>
    </location>
</feature>
<feature type="region of interest" description="Disordered" evidence="1">
    <location>
        <begin position="754"/>
        <end position="791"/>
    </location>
</feature>
<organism evidence="2 3">
    <name type="scientific">Piedraia hortae CBS 480.64</name>
    <dbReference type="NCBI Taxonomy" id="1314780"/>
    <lineage>
        <taxon>Eukaryota</taxon>
        <taxon>Fungi</taxon>
        <taxon>Dikarya</taxon>
        <taxon>Ascomycota</taxon>
        <taxon>Pezizomycotina</taxon>
        <taxon>Dothideomycetes</taxon>
        <taxon>Dothideomycetidae</taxon>
        <taxon>Capnodiales</taxon>
        <taxon>Piedraiaceae</taxon>
        <taxon>Piedraia</taxon>
    </lineage>
</organism>
<feature type="region of interest" description="Disordered" evidence="1">
    <location>
        <begin position="331"/>
        <end position="362"/>
    </location>
</feature>
<evidence type="ECO:0000256" key="1">
    <source>
        <dbReference type="SAM" id="MobiDB-lite"/>
    </source>
</evidence>
<dbReference type="OrthoDB" id="4188028at2759"/>
<accession>A0A6A7BTD1</accession>
<evidence type="ECO:0000313" key="3">
    <source>
        <dbReference type="Proteomes" id="UP000799421"/>
    </source>
</evidence>
<feature type="compositionally biased region" description="Acidic residues" evidence="1">
    <location>
        <begin position="333"/>
        <end position="342"/>
    </location>
</feature>
<proteinExistence type="predicted"/>
<keyword evidence="3" id="KW-1185">Reference proteome</keyword>
<feature type="compositionally biased region" description="Basic and acidic residues" evidence="1">
    <location>
        <begin position="176"/>
        <end position="189"/>
    </location>
</feature>
<dbReference type="Proteomes" id="UP000799421">
    <property type="component" value="Unassembled WGS sequence"/>
</dbReference>
<dbReference type="EMBL" id="MU006009">
    <property type="protein sequence ID" value="KAF2858470.1"/>
    <property type="molecule type" value="Genomic_DNA"/>
</dbReference>
<feature type="compositionally biased region" description="Polar residues" evidence="1">
    <location>
        <begin position="650"/>
        <end position="659"/>
    </location>
</feature>
<gene>
    <name evidence="2" type="ORF">K470DRAFT_131272</name>
</gene>
<name>A0A6A7BTD1_9PEZI</name>
<feature type="region of interest" description="Disordered" evidence="1">
    <location>
        <begin position="162"/>
        <end position="202"/>
    </location>
</feature>
<feature type="compositionally biased region" description="Basic and acidic residues" evidence="1">
    <location>
        <begin position="637"/>
        <end position="649"/>
    </location>
</feature>
<reference evidence="2" key="1">
    <citation type="journal article" date="2020" name="Stud. Mycol.">
        <title>101 Dothideomycetes genomes: a test case for predicting lifestyles and emergence of pathogens.</title>
        <authorList>
            <person name="Haridas S."/>
            <person name="Albert R."/>
            <person name="Binder M."/>
            <person name="Bloem J."/>
            <person name="Labutti K."/>
            <person name="Salamov A."/>
            <person name="Andreopoulos B."/>
            <person name="Baker S."/>
            <person name="Barry K."/>
            <person name="Bills G."/>
            <person name="Bluhm B."/>
            <person name="Cannon C."/>
            <person name="Castanera R."/>
            <person name="Culley D."/>
            <person name="Daum C."/>
            <person name="Ezra D."/>
            <person name="Gonzalez J."/>
            <person name="Henrissat B."/>
            <person name="Kuo A."/>
            <person name="Liang C."/>
            <person name="Lipzen A."/>
            <person name="Lutzoni F."/>
            <person name="Magnuson J."/>
            <person name="Mondo S."/>
            <person name="Nolan M."/>
            <person name="Ohm R."/>
            <person name="Pangilinan J."/>
            <person name="Park H.-J."/>
            <person name="Ramirez L."/>
            <person name="Alfaro M."/>
            <person name="Sun H."/>
            <person name="Tritt A."/>
            <person name="Yoshinaga Y."/>
            <person name="Zwiers L.-H."/>
            <person name="Turgeon B."/>
            <person name="Goodwin S."/>
            <person name="Spatafora J."/>
            <person name="Crous P."/>
            <person name="Grigoriev I."/>
        </authorList>
    </citation>
    <scope>NUCLEOTIDE SEQUENCE</scope>
    <source>
        <strain evidence="2">CBS 480.64</strain>
    </source>
</reference>
<evidence type="ECO:0000313" key="2">
    <source>
        <dbReference type="EMBL" id="KAF2858470.1"/>
    </source>
</evidence>
<feature type="region of interest" description="Disordered" evidence="1">
    <location>
        <begin position="534"/>
        <end position="726"/>
    </location>
</feature>
<feature type="compositionally biased region" description="Polar residues" evidence="1">
    <location>
        <begin position="47"/>
        <end position="62"/>
    </location>
</feature>
<feature type="region of interest" description="Disordered" evidence="1">
    <location>
        <begin position="113"/>
        <end position="143"/>
    </location>
</feature>
<dbReference type="AlphaFoldDB" id="A0A6A7BTD1"/>